<dbReference type="OrthoDB" id="6710538at2"/>
<dbReference type="AlphaFoldDB" id="A0A2S2FEF5"/>
<name>A0A2S2FEF5_9GAMM</name>
<dbReference type="EMBL" id="CP029397">
    <property type="protein sequence ID" value="AWL28702.1"/>
    <property type="molecule type" value="Genomic_DNA"/>
</dbReference>
<evidence type="ECO:0000313" key="2">
    <source>
        <dbReference type="EMBL" id="AWL28702.1"/>
    </source>
</evidence>
<protein>
    <submittedName>
        <fullName evidence="2">Uncharacterized protein</fullName>
    </submittedName>
</protein>
<accession>A0A2S2FEF5</accession>
<gene>
    <name evidence="2" type="ORF">DJ533_09045</name>
</gene>
<dbReference type="KEGG" id="adv:DJ533_09045"/>
<evidence type="ECO:0000256" key="1">
    <source>
        <dbReference type="SAM" id="SignalP"/>
    </source>
</evidence>
<keyword evidence="1" id="KW-0732">Signal</keyword>
<dbReference type="RefSeq" id="WP_065992251.1">
    <property type="nucleotide sequence ID" value="NZ_CP029397.2"/>
</dbReference>
<evidence type="ECO:0000313" key="3">
    <source>
        <dbReference type="Proteomes" id="UP000245977"/>
    </source>
</evidence>
<organism evidence="2 3">
    <name type="scientific">Acinetobacter defluvii</name>
    <dbReference type="NCBI Taxonomy" id="1871111"/>
    <lineage>
        <taxon>Bacteria</taxon>
        <taxon>Pseudomonadati</taxon>
        <taxon>Pseudomonadota</taxon>
        <taxon>Gammaproteobacteria</taxon>
        <taxon>Moraxellales</taxon>
        <taxon>Moraxellaceae</taxon>
        <taxon>Acinetobacter</taxon>
    </lineage>
</organism>
<dbReference type="Proteomes" id="UP000245977">
    <property type="component" value="Chromosome"/>
</dbReference>
<sequence length="179" mass="20091">MLNNTLRLGSLILFIAGVSITQVNAADDQLSSLITKVSSQVKSDAITDVENRLLGRASWKIKCQYKAFDDIKACVMSKGPISVLHLNNQYIVNIGEKHEKNSTAYVRIDQGNTLQEREGLFRNANSLIGQLKRGNFAFTRYQKAKNQQIENKISLIGFTDAFNDMEAQFVKLGDDKNKF</sequence>
<feature type="signal peptide" evidence="1">
    <location>
        <begin position="1"/>
        <end position="25"/>
    </location>
</feature>
<keyword evidence="3" id="KW-1185">Reference proteome</keyword>
<reference evidence="2" key="1">
    <citation type="submission" date="2019-08" db="EMBL/GenBank/DDBJ databases">
        <title>The complete genome of Acinetobacter defluvii strain WCHAD010030.</title>
        <authorList>
            <person name="Hu Y."/>
            <person name="Qin J."/>
            <person name="Feng Y."/>
            <person name="Zong Z."/>
        </authorList>
    </citation>
    <scope>NUCLEOTIDE SEQUENCE</scope>
    <source>
        <strain evidence="2">WCHA30</strain>
    </source>
</reference>
<feature type="chain" id="PRO_5015658453" evidence="1">
    <location>
        <begin position="26"/>
        <end position="179"/>
    </location>
</feature>
<proteinExistence type="predicted"/>